<reference evidence="2" key="1">
    <citation type="submission" date="2024-01" db="EMBL/GenBank/DDBJ databases">
        <authorList>
            <person name="Webb A."/>
        </authorList>
    </citation>
    <scope>NUCLEOTIDE SEQUENCE</scope>
    <source>
        <strain evidence="2">Pm1</strain>
    </source>
</reference>
<organism evidence="2 3">
    <name type="scientific">Peronospora matthiolae</name>
    <dbReference type="NCBI Taxonomy" id="2874970"/>
    <lineage>
        <taxon>Eukaryota</taxon>
        <taxon>Sar</taxon>
        <taxon>Stramenopiles</taxon>
        <taxon>Oomycota</taxon>
        <taxon>Peronosporomycetes</taxon>
        <taxon>Peronosporales</taxon>
        <taxon>Peronosporaceae</taxon>
        <taxon>Peronospora</taxon>
    </lineage>
</organism>
<feature type="region of interest" description="Disordered" evidence="1">
    <location>
        <begin position="1"/>
        <end position="27"/>
    </location>
</feature>
<gene>
    <name evidence="2" type="ORF">PM001_LOCUS27232</name>
</gene>
<evidence type="ECO:0000313" key="3">
    <source>
        <dbReference type="Proteomes" id="UP001162060"/>
    </source>
</evidence>
<dbReference type="Proteomes" id="UP001162060">
    <property type="component" value="Unassembled WGS sequence"/>
</dbReference>
<protein>
    <submittedName>
        <fullName evidence="2">Uncharacterized protein</fullName>
    </submittedName>
</protein>
<proteinExistence type="predicted"/>
<comment type="caution">
    <text evidence="2">The sequence shown here is derived from an EMBL/GenBank/DDBJ whole genome shotgun (WGS) entry which is preliminary data.</text>
</comment>
<dbReference type="AlphaFoldDB" id="A0AAV1V795"/>
<dbReference type="EMBL" id="CAKLBY020000267">
    <property type="protein sequence ID" value="CAK7942082.1"/>
    <property type="molecule type" value="Genomic_DNA"/>
</dbReference>
<sequence length="71" mass="7710">MQTTEYPLSTEDIIDPSSIGHPSSNGSQLALLPLAWDSCEQPIAQKKAHSTTPAEGEQIQQFMRNKLAGDV</sequence>
<evidence type="ECO:0000313" key="2">
    <source>
        <dbReference type="EMBL" id="CAK7942082.1"/>
    </source>
</evidence>
<accession>A0AAV1V795</accession>
<name>A0AAV1V795_9STRA</name>
<evidence type="ECO:0000256" key="1">
    <source>
        <dbReference type="SAM" id="MobiDB-lite"/>
    </source>
</evidence>